<evidence type="ECO:0000259" key="2">
    <source>
        <dbReference type="PROSITE" id="PS51112"/>
    </source>
</evidence>
<dbReference type="Gene3D" id="3.30.1490.150">
    <property type="entry name" value="Hypothetical protein ph0010, domain 2"/>
    <property type="match status" value="1"/>
</dbReference>
<dbReference type="PANTHER" id="PTHR13016">
    <property type="entry name" value="AMMECR1 HOMOLOG"/>
    <property type="match status" value="1"/>
</dbReference>
<dbReference type="Proteomes" id="UP000217199">
    <property type="component" value="Unassembled WGS sequence"/>
</dbReference>
<accession>A0A286UNC3</accession>
<reference evidence="3 4" key="1">
    <citation type="journal article" date="2017" name="Mol. Ecol.">
        <title>Comparative and population genomic landscape of Phellinus noxius: A hypervariable fungus causing root rot in trees.</title>
        <authorList>
            <person name="Chung C.L."/>
            <person name="Lee T.J."/>
            <person name="Akiba M."/>
            <person name="Lee H.H."/>
            <person name="Kuo T.H."/>
            <person name="Liu D."/>
            <person name="Ke H.M."/>
            <person name="Yokoi T."/>
            <person name="Roa M.B."/>
            <person name="Lu M.J."/>
            <person name="Chang Y.Y."/>
            <person name="Ann P.J."/>
            <person name="Tsai J.N."/>
            <person name="Chen C.Y."/>
            <person name="Tzean S.S."/>
            <person name="Ota Y."/>
            <person name="Hattori T."/>
            <person name="Sahashi N."/>
            <person name="Liou R.F."/>
            <person name="Kikuchi T."/>
            <person name="Tsai I.J."/>
        </authorList>
    </citation>
    <scope>NUCLEOTIDE SEQUENCE [LARGE SCALE GENOMIC DNA]</scope>
    <source>
        <strain evidence="3 4">FFPRI411160</strain>
    </source>
</reference>
<gene>
    <name evidence="3" type="ORF">PNOK_0371500</name>
</gene>
<dbReference type="PROSITE" id="PS51112">
    <property type="entry name" value="AMMECR1"/>
    <property type="match status" value="1"/>
</dbReference>
<sequence>MCEFLGVFLQLPPPQSSSSPPSSPSLRASYIPFFHDFPVDDTATPEHCFHAFDALYCSLTDQSPIPPEFADDKYPLFVTWNTRSTRPGRAPRLRGCIGTFEPQPIHEGLADYALISAFKDSRFNPIQKQELSNLECAVSLLTKFEDGDTYLDWTVGVHGIYITFQHPSISGVLTNGSETPSPLSASPAPNATSSSNIPRHMRRLLTATYLPEVIPEQGWDKIDAVDSAIRKAGWDGRITEDLRRSIKLRRYQSSKCSVSWEDYIAWRKENGGEI</sequence>
<dbReference type="Pfam" id="PF01871">
    <property type="entry name" value="AMMECR1"/>
    <property type="match status" value="2"/>
</dbReference>
<protein>
    <submittedName>
        <fullName evidence="3">Alport syndrome</fullName>
    </submittedName>
</protein>
<keyword evidence="4" id="KW-1185">Reference proteome</keyword>
<dbReference type="OrthoDB" id="24630at2759"/>
<dbReference type="InterPro" id="IPR023473">
    <property type="entry name" value="AMMECR1"/>
</dbReference>
<dbReference type="FunCoup" id="A0A286UNC3">
    <property type="interactions" value="505"/>
</dbReference>
<proteinExistence type="predicted"/>
<evidence type="ECO:0000313" key="4">
    <source>
        <dbReference type="Proteomes" id="UP000217199"/>
    </source>
</evidence>
<dbReference type="SUPFAM" id="SSF143447">
    <property type="entry name" value="AMMECR1-like"/>
    <property type="match status" value="2"/>
</dbReference>
<feature type="compositionally biased region" description="Low complexity" evidence="1">
    <location>
        <begin position="177"/>
        <end position="196"/>
    </location>
</feature>
<evidence type="ECO:0000313" key="3">
    <source>
        <dbReference type="EMBL" id="PAV21088.1"/>
    </source>
</evidence>
<evidence type="ECO:0000256" key="1">
    <source>
        <dbReference type="SAM" id="MobiDB-lite"/>
    </source>
</evidence>
<dbReference type="STRING" id="2282107.A0A286UNC3"/>
<dbReference type="AlphaFoldDB" id="A0A286UNC3"/>
<dbReference type="InterPro" id="IPR036071">
    <property type="entry name" value="AMMECR1_dom_sf"/>
</dbReference>
<dbReference type="InParanoid" id="A0A286UNC3"/>
<feature type="domain" description="AMMECR1" evidence="2">
    <location>
        <begin position="36"/>
        <end position="267"/>
    </location>
</feature>
<comment type="caution">
    <text evidence="3">The sequence shown here is derived from an EMBL/GenBank/DDBJ whole genome shotgun (WGS) entry which is preliminary data.</text>
</comment>
<name>A0A286UNC3_9AGAM</name>
<dbReference type="InterPro" id="IPR002733">
    <property type="entry name" value="AMMECR1_domain"/>
</dbReference>
<organism evidence="3 4">
    <name type="scientific">Pyrrhoderma noxium</name>
    <dbReference type="NCBI Taxonomy" id="2282107"/>
    <lineage>
        <taxon>Eukaryota</taxon>
        <taxon>Fungi</taxon>
        <taxon>Dikarya</taxon>
        <taxon>Basidiomycota</taxon>
        <taxon>Agaricomycotina</taxon>
        <taxon>Agaricomycetes</taxon>
        <taxon>Hymenochaetales</taxon>
        <taxon>Hymenochaetaceae</taxon>
        <taxon>Pyrrhoderma</taxon>
    </lineage>
</organism>
<dbReference type="Gene3D" id="3.30.700.20">
    <property type="entry name" value="Hypothetical protein ph0010, domain 1"/>
    <property type="match status" value="1"/>
</dbReference>
<dbReference type="EMBL" id="NBII01000003">
    <property type="protein sequence ID" value="PAV21088.1"/>
    <property type="molecule type" value="Genomic_DNA"/>
</dbReference>
<dbReference type="PANTHER" id="PTHR13016:SF0">
    <property type="entry name" value="AMME SYNDROME CANDIDATE GENE 1 PROTEIN"/>
    <property type="match status" value="1"/>
</dbReference>
<feature type="region of interest" description="Disordered" evidence="1">
    <location>
        <begin position="173"/>
        <end position="196"/>
    </location>
</feature>
<dbReference type="InterPro" id="IPR027485">
    <property type="entry name" value="AMMECR1_N"/>
</dbReference>